<evidence type="ECO:0000259" key="6">
    <source>
        <dbReference type="Pfam" id="PF07687"/>
    </source>
</evidence>
<dbReference type="InterPro" id="IPR050072">
    <property type="entry name" value="Peptidase_M20A"/>
</dbReference>
<dbReference type="NCBIfam" id="NF005678">
    <property type="entry name" value="PRK07473.1"/>
    <property type="match status" value="1"/>
</dbReference>
<comment type="cofactor">
    <cofactor evidence="1">
        <name>Zn(2+)</name>
        <dbReference type="ChEBI" id="CHEBI:29105"/>
    </cofactor>
</comment>
<dbReference type="CDD" id="cd03885">
    <property type="entry name" value="M20_CPDG2"/>
    <property type="match status" value="1"/>
</dbReference>
<dbReference type="SUPFAM" id="SSF55031">
    <property type="entry name" value="Bacterial exopeptidase dimerisation domain"/>
    <property type="match status" value="1"/>
</dbReference>
<dbReference type="InterPro" id="IPR017150">
    <property type="entry name" value="Pept_M20_glutamate_carboxypep"/>
</dbReference>
<dbReference type="EMBL" id="CP017147">
    <property type="protein sequence ID" value="AOO83846.1"/>
    <property type="molecule type" value="Genomic_DNA"/>
</dbReference>
<evidence type="ECO:0000256" key="1">
    <source>
        <dbReference type="ARBA" id="ARBA00001947"/>
    </source>
</evidence>
<dbReference type="Gene3D" id="3.30.70.360">
    <property type="match status" value="1"/>
</dbReference>
<keyword evidence="7" id="KW-0121">Carboxypeptidase</keyword>
<evidence type="ECO:0000313" key="8">
    <source>
        <dbReference type="Proteomes" id="UP000094969"/>
    </source>
</evidence>
<proteinExistence type="predicted"/>
<sequence length="378" mass="40186">MSFDTLTFDTDAMLAGLKRWIECESPTFDVAAVNRMMDLVAADLAAVGATVTRIPGPPSLGDCVRGDFPHPRRGEPGILVMSHLDTVHPVGTLKALPFRREGTRCYGPGILDMKGGAYAGLQAIVALAKAGIETPLPVSVLYTSDEEIGSPGTRELIMQHAGQHRYILVPEPGRPGNGVVTGRYAIARFNLLAEGRPSHAGSRLKDGRSAINMMARQLIAIEEMTGDDCTFSVGVISGGQWVNCVPTTCRAEALSMAKRQADLDRGVERMLALSSENPDGTRFTVTRGVTRPVWEPDAGTLRLYELARGIAGELGWELEHGSAGGGSDANFTGAAGIPSLDGLGLLGAGYHTLEEHIEVDSLAQRTRLMAGLLTRLSA</sequence>
<keyword evidence="4" id="KW-0862">Zinc</keyword>
<feature type="domain" description="Peptidase M20 dimerisation" evidence="6">
    <location>
        <begin position="182"/>
        <end position="274"/>
    </location>
</feature>
<accession>A0A1D7U8Y5</accession>
<protein>
    <submittedName>
        <fullName evidence="7">Carboxypeptidase</fullName>
    </submittedName>
</protein>
<dbReference type="PANTHER" id="PTHR43808:SF9">
    <property type="entry name" value="BLL0789 PROTEIN"/>
    <property type="match status" value="1"/>
</dbReference>
<keyword evidence="2" id="KW-0479">Metal-binding</keyword>
<dbReference type="OrthoDB" id="9776600at2"/>
<dbReference type="InterPro" id="IPR001261">
    <property type="entry name" value="ArgE/DapE_CS"/>
</dbReference>
<dbReference type="PIRSF" id="PIRSF037238">
    <property type="entry name" value="Carboxypeptidase_G2"/>
    <property type="match status" value="1"/>
</dbReference>
<name>A0A1D7U8Y5_9HYPH</name>
<dbReference type="PROSITE" id="PS00758">
    <property type="entry name" value="ARGE_DAPE_CPG2_1"/>
    <property type="match status" value="1"/>
</dbReference>
<keyword evidence="3" id="KW-0378">Hydrolase</keyword>
<dbReference type="Pfam" id="PF07687">
    <property type="entry name" value="M20_dimer"/>
    <property type="match status" value="1"/>
</dbReference>
<evidence type="ECO:0000256" key="4">
    <source>
        <dbReference type="ARBA" id="ARBA00022833"/>
    </source>
</evidence>
<keyword evidence="7" id="KW-0645">Protease</keyword>
<dbReference type="SUPFAM" id="SSF53187">
    <property type="entry name" value="Zn-dependent exopeptidases"/>
    <property type="match status" value="1"/>
</dbReference>
<dbReference type="PANTHER" id="PTHR43808">
    <property type="entry name" value="ACETYLORNITHINE DEACETYLASE"/>
    <property type="match status" value="1"/>
</dbReference>
<dbReference type="GO" id="GO:0004180">
    <property type="term" value="F:carboxypeptidase activity"/>
    <property type="evidence" value="ECO:0007669"/>
    <property type="project" value="UniProtKB-KW"/>
</dbReference>
<dbReference type="RefSeq" id="WP_069693040.1">
    <property type="nucleotide sequence ID" value="NZ_CP017147.1"/>
</dbReference>
<dbReference type="Gene3D" id="3.40.630.10">
    <property type="entry name" value="Zn peptidases"/>
    <property type="match status" value="1"/>
</dbReference>
<evidence type="ECO:0000256" key="2">
    <source>
        <dbReference type="ARBA" id="ARBA00022723"/>
    </source>
</evidence>
<keyword evidence="8" id="KW-1185">Reference proteome</keyword>
<evidence type="ECO:0000313" key="7">
    <source>
        <dbReference type="EMBL" id="AOO83846.1"/>
    </source>
</evidence>
<dbReference type="AlphaFoldDB" id="A0A1D7U8Y5"/>
<reference evidence="7 8" key="1">
    <citation type="journal article" date="2015" name="Antonie Van Leeuwenhoek">
        <title>Bosea vaviloviae sp. nov., a new species of slow-growing rhizobia isolated from nodules of the relict species Vavilovia formosa (Stev.) Fed.</title>
        <authorList>
            <person name="Safronova V.I."/>
            <person name="Kuznetsova I.G."/>
            <person name="Sazanova A.L."/>
            <person name="Kimeklis A.K."/>
            <person name="Belimov A.A."/>
            <person name="Andronov E.E."/>
            <person name="Pinaev A.G."/>
            <person name="Chizhevskaya E.P."/>
            <person name="Pukhaev A.R."/>
            <person name="Popov K.P."/>
            <person name="Willems A."/>
            <person name="Tikhonovich I.A."/>
        </authorList>
    </citation>
    <scope>NUCLEOTIDE SEQUENCE [LARGE SCALE GENOMIC DNA]</scope>
    <source>
        <strain evidence="7 8">Vaf18</strain>
    </source>
</reference>
<evidence type="ECO:0000256" key="5">
    <source>
        <dbReference type="PIRSR" id="PIRSR037238-1"/>
    </source>
</evidence>
<dbReference type="InterPro" id="IPR002933">
    <property type="entry name" value="Peptidase_M20"/>
</dbReference>
<feature type="active site" description="Proton acceptor" evidence="5">
    <location>
        <position position="146"/>
    </location>
</feature>
<evidence type="ECO:0000256" key="3">
    <source>
        <dbReference type="ARBA" id="ARBA00022801"/>
    </source>
</evidence>
<dbReference type="Proteomes" id="UP000094969">
    <property type="component" value="Chromosome"/>
</dbReference>
<dbReference type="KEGG" id="bvv:BHK69_28420"/>
<gene>
    <name evidence="7" type="ORF">BHK69_28420</name>
</gene>
<organism evidence="7 8">
    <name type="scientific">Bosea vaviloviae</name>
    <dbReference type="NCBI Taxonomy" id="1526658"/>
    <lineage>
        <taxon>Bacteria</taxon>
        <taxon>Pseudomonadati</taxon>
        <taxon>Pseudomonadota</taxon>
        <taxon>Alphaproteobacteria</taxon>
        <taxon>Hyphomicrobiales</taxon>
        <taxon>Boseaceae</taxon>
        <taxon>Bosea</taxon>
    </lineage>
</organism>
<dbReference type="InterPro" id="IPR011650">
    <property type="entry name" value="Peptidase_M20_dimer"/>
</dbReference>
<feature type="active site" evidence="5">
    <location>
        <position position="85"/>
    </location>
</feature>
<dbReference type="Pfam" id="PF01546">
    <property type="entry name" value="Peptidase_M20"/>
    <property type="match status" value="1"/>
</dbReference>
<dbReference type="GO" id="GO:0046872">
    <property type="term" value="F:metal ion binding"/>
    <property type="evidence" value="ECO:0007669"/>
    <property type="project" value="UniProtKB-KW"/>
</dbReference>
<dbReference type="STRING" id="1526658.BHK69_28420"/>
<dbReference type="InterPro" id="IPR036264">
    <property type="entry name" value="Bact_exopeptidase_dim_dom"/>
</dbReference>